<evidence type="ECO:0000313" key="2">
    <source>
        <dbReference type="EMBL" id="KAK5704039.1"/>
    </source>
</evidence>
<sequence>MDNQVKANNGDQMSNTKLPPPPPQLISASPGKSDYQYLSDMEASRPSAEKVRFDMLKRVNDCRDKVKMVEGLKRFGAEFKLNTPVPGDSVEVMAGKERKRAEILERGRGDGGERKIGGDDEVLVEKGKEEEKVVECGLGSGDGYTDGWLRVV</sequence>
<feature type="compositionally biased region" description="Polar residues" evidence="1">
    <location>
        <begin position="1"/>
        <end position="17"/>
    </location>
</feature>
<feature type="region of interest" description="Disordered" evidence="1">
    <location>
        <begin position="1"/>
        <end position="34"/>
    </location>
</feature>
<comment type="caution">
    <text evidence="2">The sequence shown here is derived from an EMBL/GenBank/DDBJ whole genome shotgun (WGS) entry which is preliminary data.</text>
</comment>
<evidence type="ECO:0000313" key="3">
    <source>
        <dbReference type="Proteomes" id="UP001310594"/>
    </source>
</evidence>
<protein>
    <submittedName>
        <fullName evidence="2">Uncharacterized protein</fullName>
    </submittedName>
</protein>
<name>A0AAN8A491_9PEZI</name>
<reference evidence="2" key="1">
    <citation type="submission" date="2023-08" db="EMBL/GenBank/DDBJ databases">
        <title>Black Yeasts Isolated from many extreme environments.</title>
        <authorList>
            <person name="Coleine C."/>
            <person name="Stajich J.E."/>
            <person name="Selbmann L."/>
        </authorList>
    </citation>
    <scope>NUCLEOTIDE SEQUENCE</scope>
    <source>
        <strain evidence="2">CCFEE 5810</strain>
    </source>
</reference>
<dbReference type="AlphaFoldDB" id="A0AAN8A491"/>
<proteinExistence type="predicted"/>
<dbReference type="EMBL" id="JAVRQU010000004">
    <property type="protein sequence ID" value="KAK5704039.1"/>
    <property type="molecule type" value="Genomic_DNA"/>
</dbReference>
<evidence type="ECO:0000256" key="1">
    <source>
        <dbReference type="SAM" id="MobiDB-lite"/>
    </source>
</evidence>
<organism evidence="2 3">
    <name type="scientific">Elasticomyces elasticus</name>
    <dbReference type="NCBI Taxonomy" id="574655"/>
    <lineage>
        <taxon>Eukaryota</taxon>
        <taxon>Fungi</taxon>
        <taxon>Dikarya</taxon>
        <taxon>Ascomycota</taxon>
        <taxon>Pezizomycotina</taxon>
        <taxon>Dothideomycetes</taxon>
        <taxon>Dothideomycetidae</taxon>
        <taxon>Mycosphaerellales</taxon>
        <taxon>Teratosphaeriaceae</taxon>
        <taxon>Elasticomyces</taxon>
    </lineage>
</organism>
<dbReference type="Proteomes" id="UP001310594">
    <property type="component" value="Unassembled WGS sequence"/>
</dbReference>
<gene>
    <name evidence="2" type="ORF">LTR97_003052</name>
</gene>
<accession>A0AAN8A491</accession>